<accession>A0A4Q1CM86</accession>
<feature type="signal peptide" evidence="1">
    <location>
        <begin position="1"/>
        <end position="23"/>
    </location>
</feature>
<feature type="domain" description="FAS1" evidence="2">
    <location>
        <begin position="41"/>
        <end position="163"/>
    </location>
</feature>
<dbReference type="PROSITE" id="PS50213">
    <property type="entry name" value="FAS1"/>
    <property type="match status" value="1"/>
</dbReference>
<sequence length="482" mass="53729">MNMKIRHTSLLLVSGLLSLQLLSSCSKVKDERNDITDPALQMTVLDLVNANPQLSTFKEYLVKTGYDKVISSSRNYTVFAPVNSALSSLDPAIVNDAVKLKSFIGNHIALQQYRTSEIVQPTRIGMLNDKYNNMQGKKIEDATITTADKYAGNGLLQVIDKALPALDNCWEFLNNSSNAPVKQKTFMLSLFRKVFDPTNAVVTSINPVTGEPIYQAGTDSVFTNLFWNRVHDLKVEKKQFTLFMLTDAAWDAEITKYMPYFVTNTADSNTLVTSWNVVKDFAVDTVYQPNSIPDTVVSKFGTKLPVNKSAIVRTIKTSNGIVYVMSQMNVLPASKFKTITIQAESYIAQSVNRRSNTYFRDRFNPLTGLDFTDVNVFNHGVSNFWLRYEVPEVPSIKYKAYWVALNDFQTAAYTQRLGWGTGAVLPALSAVVNPNVYSEVYVGEIPLTFYSPVLNVYLVGANSTTAAVNPLSCDYIKLVPSL</sequence>
<dbReference type="SUPFAM" id="SSF82153">
    <property type="entry name" value="FAS1 domain"/>
    <property type="match status" value="1"/>
</dbReference>
<keyword evidence="1" id="KW-0732">Signal</keyword>
<evidence type="ECO:0000259" key="2">
    <source>
        <dbReference type="PROSITE" id="PS50213"/>
    </source>
</evidence>
<dbReference type="AlphaFoldDB" id="A0A4Q1CM86"/>
<dbReference type="Pfam" id="PF02469">
    <property type="entry name" value="Fasciclin"/>
    <property type="match status" value="1"/>
</dbReference>
<dbReference type="InterPro" id="IPR000782">
    <property type="entry name" value="FAS1_domain"/>
</dbReference>
<dbReference type="PANTHER" id="PTHR10900">
    <property type="entry name" value="PERIOSTIN-RELATED"/>
    <property type="match status" value="1"/>
</dbReference>
<feature type="chain" id="PRO_5020653342" evidence="1">
    <location>
        <begin position="24"/>
        <end position="482"/>
    </location>
</feature>
<evidence type="ECO:0000313" key="4">
    <source>
        <dbReference type="Proteomes" id="UP000290204"/>
    </source>
</evidence>
<dbReference type="EMBL" id="SDHW01000001">
    <property type="protein sequence ID" value="RXK61801.1"/>
    <property type="molecule type" value="Genomic_DNA"/>
</dbReference>
<name>A0A4Q1CM86_9BACT</name>
<dbReference type="Gene3D" id="2.30.180.10">
    <property type="entry name" value="FAS1 domain"/>
    <property type="match status" value="1"/>
</dbReference>
<protein>
    <submittedName>
        <fullName evidence="3">Fasciclin domain-containing protein</fullName>
    </submittedName>
</protein>
<dbReference type="Proteomes" id="UP000290204">
    <property type="component" value="Unassembled WGS sequence"/>
</dbReference>
<dbReference type="InterPro" id="IPR050904">
    <property type="entry name" value="Adhesion/Biosynth-related"/>
</dbReference>
<dbReference type="PROSITE" id="PS51257">
    <property type="entry name" value="PROKAR_LIPOPROTEIN"/>
    <property type="match status" value="1"/>
</dbReference>
<reference evidence="3 4" key="1">
    <citation type="submission" date="2019-01" db="EMBL/GenBank/DDBJ databases">
        <title>Lacibacter sp. strain TTM-7.</title>
        <authorList>
            <person name="Chen W.-M."/>
        </authorList>
    </citation>
    <scope>NUCLEOTIDE SEQUENCE [LARGE SCALE GENOMIC DNA]</scope>
    <source>
        <strain evidence="3 4">TTM-7</strain>
    </source>
</reference>
<dbReference type="PANTHER" id="PTHR10900:SF77">
    <property type="entry name" value="FI19380P1"/>
    <property type="match status" value="1"/>
</dbReference>
<evidence type="ECO:0000256" key="1">
    <source>
        <dbReference type="SAM" id="SignalP"/>
    </source>
</evidence>
<dbReference type="SMART" id="SM00554">
    <property type="entry name" value="FAS1"/>
    <property type="match status" value="1"/>
</dbReference>
<dbReference type="InterPro" id="IPR036378">
    <property type="entry name" value="FAS1_dom_sf"/>
</dbReference>
<evidence type="ECO:0000313" key="3">
    <source>
        <dbReference type="EMBL" id="RXK61801.1"/>
    </source>
</evidence>
<keyword evidence="4" id="KW-1185">Reference proteome</keyword>
<dbReference type="OrthoDB" id="831756at2"/>
<organism evidence="3 4">
    <name type="scientific">Lacibacter luteus</name>
    <dbReference type="NCBI Taxonomy" id="2508719"/>
    <lineage>
        <taxon>Bacteria</taxon>
        <taxon>Pseudomonadati</taxon>
        <taxon>Bacteroidota</taxon>
        <taxon>Chitinophagia</taxon>
        <taxon>Chitinophagales</taxon>
        <taxon>Chitinophagaceae</taxon>
        <taxon>Lacibacter</taxon>
    </lineage>
</organism>
<gene>
    <name evidence="3" type="ORF">ESA94_01960</name>
</gene>
<proteinExistence type="predicted"/>
<comment type="caution">
    <text evidence="3">The sequence shown here is derived from an EMBL/GenBank/DDBJ whole genome shotgun (WGS) entry which is preliminary data.</text>
</comment>